<dbReference type="SUPFAM" id="SSF51679">
    <property type="entry name" value="Bacterial luciferase-like"/>
    <property type="match status" value="1"/>
</dbReference>
<dbReference type="EC" id="1.14.-.-" evidence="8"/>
<dbReference type="EMBL" id="WNZX01000017">
    <property type="protein sequence ID" value="MUG72763.1"/>
    <property type="molecule type" value="Genomic_DNA"/>
</dbReference>
<dbReference type="Proteomes" id="UP000450917">
    <property type="component" value="Unassembled WGS sequence"/>
</dbReference>
<dbReference type="GO" id="GO:0004497">
    <property type="term" value="F:monooxygenase activity"/>
    <property type="evidence" value="ECO:0007669"/>
    <property type="project" value="UniProtKB-KW"/>
</dbReference>
<evidence type="ECO:0000256" key="2">
    <source>
        <dbReference type="ARBA" id="ARBA00022643"/>
    </source>
</evidence>
<dbReference type="Gene3D" id="3.20.20.30">
    <property type="entry name" value="Luciferase-like domain"/>
    <property type="match status" value="1"/>
</dbReference>
<dbReference type="GO" id="GO:0016705">
    <property type="term" value="F:oxidoreductase activity, acting on paired donors, with incorporation or reduction of molecular oxygen"/>
    <property type="evidence" value="ECO:0007669"/>
    <property type="project" value="InterPro"/>
</dbReference>
<dbReference type="PANTHER" id="PTHR30011">
    <property type="entry name" value="ALKANESULFONATE MONOOXYGENASE-RELATED"/>
    <property type="match status" value="1"/>
</dbReference>
<evidence type="ECO:0000256" key="5">
    <source>
        <dbReference type="ARBA" id="ARBA00033748"/>
    </source>
</evidence>
<feature type="binding site" evidence="6">
    <location>
        <position position="228"/>
    </location>
    <ligand>
        <name>FMN</name>
        <dbReference type="ChEBI" id="CHEBI:58210"/>
    </ligand>
</feature>
<dbReference type="RefSeq" id="WP_155615326.1">
    <property type="nucleotide sequence ID" value="NZ_WNZX01000017.1"/>
</dbReference>
<dbReference type="AlphaFoldDB" id="A0A7X2ZD57"/>
<evidence type="ECO:0000256" key="3">
    <source>
        <dbReference type="ARBA" id="ARBA00023002"/>
    </source>
</evidence>
<proteinExistence type="inferred from homology"/>
<dbReference type="InterPro" id="IPR051260">
    <property type="entry name" value="Diverse_substr_monoxygenases"/>
</dbReference>
<keyword evidence="3 8" id="KW-0560">Oxidoreductase</keyword>
<feature type="binding site" evidence="6">
    <location>
        <position position="58"/>
    </location>
    <ligand>
        <name>FMN</name>
        <dbReference type="ChEBI" id="CHEBI:58210"/>
    </ligand>
</feature>
<accession>A0A7X2ZD57</accession>
<dbReference type="InterPro" id="IPR016215">
    <property type="entry name" value="NTA_MOA"/>
</dbReference>
<comment type="similarity">
    <text evidence="5">Belongs to the NtaA/SnaA/DszA monooxygenase family.</text>
</comment>
<keyword evidence="2 6" id="KW-0288">FMN</keyword>
<feature type="domain" description="Luciferase-like" evidence="7">
    <location>
        <begin position="25"/>
        <end position="393"/>
    </location>
</feature>
<evidence type="ECO:0000313" key="8">
    <source>
        <dbReference type="EMBL" id="MUG72763.1"/>
    </source>
</evidence>
<evidence type="ECO:0000259" key="7">
    <source>
        <dbReference type="Pfam" id="PF00296"/>
    </source>
</evidence>
<comment type="caution">
    <text evidence="8">The sequence shown here is derived from an EMBL/GenBank/DDBJ whole genome shotgun (WGS) entry which is preliminary data.</text>
</comment>
<dbReference type="InterPro" id="IPR011251">
    <property type="entry name" value="Luciferase-like_dom"/>
</dbReference>
<feature type="binding site" evidence="6">
    <location>
        <position position="104"/>
    </location>
    <ligand>
        <name>FMN</name>
        <dbReference type="ChEBI" id="CHEBI:58210"/>
    </ligand>
</feature>
<evidence type="ECO:0000256" key="1">
    <source>
        <dbReference type="ARBA" id="ARBA00022630"/>
    </source>
</evidence>
<evidence type="ECO:0000256" key="4">
    <source>
        <dbReference type="ARBA" id="ARBA00023033"/>
    </source>
</evidence>
<feature type="binding site" evidence="6">
    <location>
        <position position="154"/>
    </location>
    <ligand>
        <name>FMN</name>
        <dbReference type="ChEBI" id="CHEBI:58210"/>
    </ligand>
</feature>
<dbReference type="NCBIfam" id="TIGR03860">
    <property type="entry name" value="FMN_nitrolo"/>
    <property type="match status" value="1"/>
</dbReference>
<organism evidence="8 9">
    <name type="scientific">Paenibacillus validus</name>
    <dbReference type="NCBI Taxonomy" id="44253"/>
    <lineage>
        <taxon>Bacteria</taxon>
        <taxon>Bacillati</taxon>
        <taxon>Bacillota</taxon>
        <taxon>Bacilli</taxon>
        <taxon>Bacillales</taxon>
        <taxon>Paenibacillaceae</taxon>
        <taxon>Paenibacillus</taxon>
    </lineage>
</organism>
<evidence type="ECO:0000313" key="9">
    <source>
        <dbReference type="Proteomes" id="UP000450917"/>
    </source>
</evidence>
<feature type="binding site" evidence="6">
    <location>
        <position position="158"/>
    </location>
    <ligand>
        <name>FMN</name>
        <dbReference type="ChEBI" id="CHEBI:58210"/>
    </ligand>
</feature>
<dbReference type="InterPro" id="IPR036661">
    <property type="entry name" value="Luciferase-like_sf"/>
</dbReference>
<dbReference type="PANTHER" id="PTHR30011:SF16">
    <property type="entry name" value="C2H2 FINGER DOMAIN TRANSCRIPTION FACTOR (EUROFUNG)-RELATED"/>
    <property type="match status" value="1"/>
</dbReference>
<keyword evidence="1 6" id="KW-0285">Flavoprotein</keyword>
<reference evidence="8 9" key="1">
    <citation type="submission" date="2019-11" db="EMBL/GenBank/DDBJ databases">
        <title>Draft genome sequences of five Paenibacillus species of dairy origin.</title>
        <authorList>
            <person name="Olajide A.M."/>
            <person name="Chen S."/>
            <person name="Lapointe G."/>
        </authorList>
    </citation>
    <scope>NUCLEOTIDE SEQUENCE [LARGE SCALE GENOMIC DNA]</scope>
    <source>
        <strain evidence="8 9">2CS3</strain>
    </source>
</reference>
<dbReference type="PIRSF" id="PIRSF000337">
    <property type="entry name" value="NTA_MOA"/>
    <property type="match status" value="1"/>
</dbReference>
<evidence type="ECO:0000256" key="6">
    <source>
        <dbReference type="PIRSR" id="PIRSR000337-1"/>
    </source>
</evidence>
<gene>
    <name evidence="8" type="ORF">GNP93_19040</name>
</gene>
<dbReference type="Pfam" id="PF00296">
    <property type="entry name" value="Bac_luciferase"/>
    <property type="match status" value="1"/>
</dbReference>
<keyword evidence="9" id="KW-1185">Reference proteome</keyword>
<sequence length="459" mass="51293">MAKKIRLNLFDMNVIGHLAHGIWNHPSDERRRFNELSYWVELAQLAERGKFDAIFLADILGVCDIYQQSRDISVKTGMQVPANDPMLIVPAMAQATTHLSFAVTISTTYEHPFSLARRLSTLDHLTNGRVAWNIVTTAVTSAARNFGLSEVIQHDNRYDIADEFLEVCYKLWEGSWEDDAVVLENGIYADPAKVHEINHQGQYFKVEGPHLCEPSLQRTPVIYQAGNSDRGRKFAARHAECVFVGGTSVDAVRYYAQDIREKAKAYGRDPEQLLMFKGLNVVVGKTAGEARDKFEDYKKYWSAEGALAHFGGSTNLNLADYDPDEIFEYVETVGNQTHTAQYSKFGNKKRTVREVMEAIGDFGGSAGGANMVVGTPIEVADYIQHLVEETGIDGINLAQVTTPGTVKDFIELVLPELQNRGLVKEEYEEGSYRQKLFGGNGRLPDHHPGARFRKVGLAK</sequence>
<keyword evidence="4 8" id="KW-0503">Monooxygenase</keyword>
<dbReference type="CDD" id="cd01095">
    <property type="entry name" value="Nitrilotriacetate_monoxgenase"/>
    <property type="match status" value="1"/>
</dbReference>
<protein>
    <submittedName>
        <fullName evidence="8">NtaA/DmoA family FMN-dependent monooxygenase</fullName>
        <ecNumber evidence="8">1.14.-.-</ecNumber>
    </submittedName>
</protein>
<name>A0A7X2ZD57_9BACL</name>